<evidence type="ECO:0000313" key="1">
    <source>
        <dbReference type="EMBL" id="SIR80658.1"/>
    </source>
</evidence>
<reference evidence="2" key="1">
    <citation type="submission" date="2017-01" db="EMBL/GenBank/DDBJ databases">
        <authorList>
            <person name="Varghese N."/>
            <person name="Submissions S."/>
        </authorList>
    </citation>
    <scope>NUCLEOTIDE SEQUENCE [LARGE SCALE GENOMIC DNA]</scope>
    <source>
        <strain evidence="2">type strain: HArc-</strain>
    </source>
</reference>
<gene>
    <name evidence="1" type="ORF">SAMN05421752_10321</name>
</gene>
<dbReference type="Proteomes" id="UP000185936">
    <property type="component" value="Unassembled WGS sequence"/>
</dbReference>
<organism evidence="1 2">
    <name type="scientific">Natronorubrum thiooxidans</name>
    <dbReference type="NCBI Taxonomy" id="308853"/>
    <lineage>
        <taxon>Archaea</taxon>
        <taxon>Methanobacteriati</taxon>
        <taxon>Methanobacteriota</taxon>
        <taxon>Stenosarchaea group</taxon>
        <taxon>Halobacteria</taxon>
        <taxon>Halobacteriales</taxon>
        <taxon>Natrialbaceae</taxon>
        <taxon>Natronorubrum</taxon>
    </lineage>
</organism>
<accession>A0A1N7DXY1</accession>
<protein>
    <submittedName>
        <fullName evidence="1">Uncharacterized protein</fullName>
    </submittedName>
</protein>
<name>A0A1N7DXY1_9EURY</name>
<proteinExistence type="predicted"/>
<keyword evidence="2" id="KW-1185">Reference proteome</keyword>
<dbReference type="EMBL" id="FTNR01000003">
    <property type="protein sequence ID" value="SIR80658.1"/>
    <property type="molecule type" value="Genomic_DNA"/>
</dbReference>
<dbReference type="AlphaFoldDB" id="A0A1N7DXY1"/>
<sequence length="85" mass="9881">MLIVSLYLVNTDHSSSHCDRPRGVRLETQSILTDLFATEMRWLGFEPLLRTCSLRSQNLSMLQIQVCIPEFIAYSRHAIRGRSWD</sequence>
<evidence type="ECO:0000313" key="2">
    <source>
        <dbReference type="Proteomes" id="UP000185936"/>
    </source>
</evidence>